<name>A0A0M4EFJ1_DROBS</name>
<dbReference type="EMBL" id="CP012524">
    <property type="protein sequence ID" value="ALC40985.1"/>
    <property type="molecule type" value="Genomic_DNA"/>
</dbReference>
<dbReference type="AlphaFoldDB" id="A0A0M4EFJ1"/>
<proteinExistence type="predicted"/>
<evidence type="ECO:0000313" key="2">
    <source>
        <dbReference type="Proteomes" id="UP000494163"/>
    </source>
</evidence>
<sequence>MDTLPEEDTNLSRAALRDAELRIIAMLGCPLKVRQGIPVYQVLVTVPPPIGKENSPQPIISCKLIFSCFTDYPSNPPHVQIRGKRNFPRRLESVIYAEFDRIRRVYSAQHIMPMVSSALYIIECEQMRISAAAQLVGTSVG</sequence>
<evidence type="ECO:0000313" key="1">
    <source>
        <dbReference type="EMBL" id="ALC40985.1"/>
    </source>
</evidence>
<gene>
    <name evidence="1" type="ORF">Dbus_chr2Rg564</name>
</gene>
<keyword evidence="2" id="KW-1185">Reference proteome</keyword>
<dbReference type="OrthoDB" id="7842071at2759"/>
<dbReference type="STRING" id="30019.A0A0M4EFJ1"/>
<dbReference type="InterPro" id="IPR016135">
    <property type="entry name" value="UBQ-conjugating_enzyme/RWD"/>
</dbReference>
<accession>A0A0M4EFJ1</accession>
<dbReference type="Proteomes" id="UP000494163">
    <property type="component" value="Chromosome 2R"/>
</dbReference>
<reference evidence="1 2" key="1">
    <citation type="submission" date="2015-08" db="EMBL/GenBank/DDBJ databases">
        <title>Ancestral chromatin configuration constrains chromatin evolution on differentiating sex chromosomes in Drosophila.</title>
        <authorList>
            <person name="Zhou Q."/>
            <person name="Bachtrog D."/>
        </authorList>
    </citation>
    <scope>NUCLEOTIDE SEQUENCE [LARGE SCALE GENOMIC DNA]</scope>
    <source>
        <tissue evidence="1">Whole larvae</tissue>
    </source>
</reference>
<protein>
    <submittedName>
        <fullName evidence="1">Maker34</fullName>
    </submittedName>
</protein>
<organism evidence="1 2">
    <name type="scientific">Drosophila busckii</name>
    <name type="common">Fruit fly</name>
    <dbReference type="NCBI Taxonomy" id="30019"/>
    <lineage>
        <taxon>Eukaryota</taxon>
        <taxon>Metazoa</taxon>
        <taxon>Ecdysozoa</taxon>
        <taxon>Arthropoda</taxon>
        <taxon>Hexapoda</taxon>
        <taxon>Insecta</taxon>
        <taxon>Pterygota</taxon>
        <taxon>Neoptera</taxon>
        <taxon>Endopterygota</taxon>
        <taxon>Diptera</taxon>
        <taxon>Brachycera</taxon>
        <taxon>Muscomorpha</taxon>
        <taxon>Ephydroidea</taxon>
        <taxon>Drosophilidae</taxon>
        <taxon>Drosophila</taxon>
    </lineage>
</organism>
<dbReference type="OMA" id="IRNSEFH"/>
<dbReference type="SUPFAM" id="SSF54495">
    <property type="entry name" value="UBC-like"/>
    <property type="match status" value="1"/>
</dbReference>